<organism evidence="2 3">
    <name type="scientific">Methanosuratincola subterraneus</name>
    <dbReference type="NCBI Taxonomy" id="2593994"/>
    <lineage>
        <taxon>Archaea</taxon>
        <taxon>Thermoproteota</taxon>
        <taxon>Methanosuratincolia</taxon>
        <taxon>Candidatus Methanomethylicales</taxon>
        <taxon>Candidatus Methanomethylicaceae</taxon>
        <taxon>Candidatus Methanosuratincola (ex Vanwonterghem et al. 2016)</taxon>
    </lineage>
</organism>
<dbReference type="EMBL" id="RXGA01000001">
    <property type="protein sequence ID" value="RWX74327.1"/>
    <property type="molecule type" value="Genomic_DNA"/>
</dbReference>
<gene>
    <name evidence="2" type="ORF">Metus_0352</name>
</gene>
<dbReference type="Pfam" id="PF01966">
    <property type="entry name" value="HD"/>
    <property type="match status" value="1"/>
</dbReference>
<evidence type="ECO:0000259" key="1">
    <source>
        <dbReference type="Pfam" id="PF01966"/>
    </source>
</evidence>
<reference evidence="2 3" key="1">
    <citation type="submission" date="2018-12" db="EMBL/GenBank/DDBJ databases">
        <title>The complete genome of the methanogenic archaea of the candidate phylum Verstraetearchaeota, obtained from the metagenome of underground thermal water.</title>
        <authorList>
            <person name="Kadnikov V.V."/>
            <person name="Mardanov A.V."/>
            <person name="Beletsky A.V."/>
            <person name="Karnachuk O.V."/>
            <person name="Ravin N.V."/>
        </authorList>
    </citation>
    <scope>NUCLEOTIDE SEQUENCE [LARGE SCALE GENOMIC DNA]</scope>
    <source>
        <strain evidence="2">Ch88</strain>
    </source>
</reference>
<proteinExistence type="predicted"/>
<dbReference type="PANTHER" id="PTHR38659:SF1">
    <property type="entry name" value="METAL DEPENDENT PHOSPHOHYDROLASE"/>
    <property type="match status" value="1"/>
</dbReference>
<name>A0A3S3VDS2_METS7</name>
<accession>A0A3S3VDS2</accession>
<comment type="caution">
    <text evidence="2">The sequence shown here is derived from an EMBL/GenBank/DDBJ whole genome shotgun (WGS) entry which is preliminary data.</text>
</comment>
<sequence>MLREEAIELVKKHVKKENNIKHMLAVGAVMRGLALRLGEDEGKWEVTGILHDIDFEACSGLGDHTLVASRILEGLVEDDVIQAIKAHNYENTGVMPDSKFKKALIASDAVSGLVVAAALVMPSKKLKDVTVETLMKKYKNKDFAKGADRGRIASCAEIGIPVEEFLGIALESMQKIAGEIGL</sequence>
<evidence type="ECO:0000313" key="3">
    <source>
        <dbReference type="Proteomes" id="UP000288215"/>
    </source>
</evidence>
<evidence type="ECO:0000313" key="2">
    <source>
        <dbReference type="EMBL" id="RWX74327.1"/>
    </source>
</evidence>
<dbReference type="SUPFAM" id="SSF109604">
    <property type="entry name" value="HD-domain/PDEase-like"/>
    <property type="match status" value="1"/>
</dbReference>
<dbReference type="AlphaFoldDB" id="A0A3S3VDS2"/>
<dbReference type="PANTHER" id="PTHR38659">
    <property type="entry name" value="METAL-DEPENDENT PHOSPHOHYDROLASE"/>
    <property type="match status" value="1"/>
</dbReference>
<feature type="domain" description="HD" evidence="1">
    <location>
        <begin position="20"/>
        <end position="103"/>
    </location>
</feature>
<dbReference type="Proteomes" id="UP000288215">
    <property type="component" value="Unassembled WGS sequence"/>
</dbReference>
<dbReference type="Gene3D" id="1.10.3210.10">
    <property type="entry name" value="Hypothetical protein af1432"/>
    <property type="match status" value="1"/>
</dbReference>
<dbReference type="InterPro" id="IPR006674">
    <property type="entry name" value="HD_domain"/>
</dbReference>
<protein>
    <recommendedName>
        <fullName evidence="1">HD domain-containing protein</fullName>
    </recommendedName>
</protein>